<dbReference type="RefSeq" id="WP_136136535.1">
    <property type="nucleotide sequence ID" value="NZ_SDGV01000011.1"/>
</dbReference>
<dbReference type="OrthoDB" id="2200258at2"/>
<comment type="caution">
    <text evidence="1">The sequence shown here is derived from an EMBL/GenBank/DDBJ whole genome shotgun (WGS) entry which is preliminary data.</text>
</comment>
<sequence length="316" mass="37180">MFLLNPTSFSKQAVEASADPCFFPIISYLSTHPKVTLRDIKRQNPTISISDQYMEALVALKIIERHHGLYQLTKTKIRPEDFDLFNLTLKEFFSHQDLTKWEYNQVFTSQFLVALNEMFPLEDTYFYFENNDTLNYHLNLPIHLSRLSGNEYHWTVVRKSMPEFQETISDYFNYLQISEHLFPKEFLKTYTDIGDVNPSFFFSYIDRKIRRLNKGRTIGSDKTDIFLSLMADYSYLKIEAGQYQPNYILEDNACQSLDFSVFFSEIKKLIRGLDNINLSSSDQNFLLKICIYEYLVENNIIESLNTTLILKSVTTD</sequence>
<organism evidence="1 2">
    <name type="scientific">Vagococcus silagei</name>
    <dbReference type="NCBI Taxonomy" id="2508885"/>
    <lineage>
        <taxon>Bacteria</taxon>
        <taxon>Bacillati</taxon>
        <taxon>Bacillota</taxon>
        <taxon>Bacilli</taxon>
        <taxon>Lactobacillales</taxon>
        <taxon>Enterococcaceae</taxon>
        <taxon>Vagococcus</taxon>
    </lineage>
</organism>
<keyword evidence="2" id="KW-1185">Reference proteome</keyword>
<evidence type="ECO:0000313" key="1">
    <source>
        <dbReference type="EMBL" id="THB61523.1"/>
    </source>
</evidence>
<accession>A0A4S3B6V5</accession>
<protein>
    <submittedName>
        <fullName evidence="1">DUF1803 domain-containing protein</fullName>
    </submittedName>
</protein>
<dbReference type="Proteomes" id="UP000310506">
    <property type="component" value="Unassembled WGS sequence"/>
</dbReference>
<proteinExistence type="predicted"/>
<dbReference type="InterPro" id="IPR014924">
    <property type="entry name" value="DUF1803"/>
</dbReference>
<dbReference type="EMBL" id="SDGV01000011">
    <property type="protein sequence ID" value="THB61523.1"/>
    <property type="molecule type" value="Genomic_DNA"/>
</dbReference>
<dbReference type="Pfam" id="PF08820">
    <property type="entry name" value="DUF1803"/>
    <property type="match status" value="1"/>
</dbReference>
<name>A0A4S3B6V5_9ENTE</name>
<evidence type="ECO:0000313" key="2">
    <source>
        <dbReference type="Proteomes" id="UP000310506"/>
    </source>
</evidence>
<reference evidence="1 2" key="1">
    <citation type="submission" date="2019-01" db="EMBL/GenBank/DDBJ databases">
        <title>Vagococcus silagei sp. nov. isolated from brewer's grain.</title>
        <authorList>
            <person name="Guu J.-R."/>
        </authorList>
    </citation>
    <scope>NUCLEOTIDE SEQUENCE [LARGE SCALE GENOMIC DNA]</scope>
    <source>
        <strain evidence="1 2">2B-2</strain>
    </source>
</reference>
<dbReference type="AlphaFoldDB" id="A0A4S3B6V5"/>
<gene>
    <name evidence="1" type="ORF">ESZ54_04710</name>
</gene>